<name>A0A974NMY2_PERPY</name>
<dbReference type="EMBL" id="CP068053">
    <property type="protein sequence ID" value="QQT00585.1"/>
    <property type="molecule type" value="Genomic_DNA"/>
</dbReference>
<dbReference type="AlphaFoldDB" id="A0A974NMY2"/>
<dbReference type="Proteomes" id="UP000595254">
    <property type="component" value="Chromosome"/>
</dbReference>
<protein>
    <submittedName>
        <fullName evidence="1">Uncharacterized protein</fullName>
    </submittedName>
</protein>
<dbReference type="Pfam" id="PF22116">
    <property type="entry name" value="DUF6944"/>
    <property type="match status" value="1"/>
</dbReference>
<dbReference type="KEGG" id="ppsr:I6J18_01175"/>
<organism evidence="1 2">
    <name type="scientific">Peribacillus psychrosaccharolyticus</name>
    <name type="common">Bacillus psychrosaccharolyticus</name>
    <dbReference type="NCBI Taxonomy" id="1407"/>
    <lineage>
        <taxon>Bacteria</taxon>
        <taxon>Bacillati</taxon>
        <taxon>Bacillota</taxon>
        <taxon>Bacilli</taxon>
        <taxon>Bacillales</taxon>
        <taxon>Bacillaceae</taxon>
        <taxon>Peribacillus</taxon>
    </lineage>
</organism>
<evidence type="ECO:0000313" key="1">
    <source>
        <dbReference type="EMBL" id="QQT00585.1"/>
    </source>
</evidence>
<dbReference type="InterPro" id="IPR054224">
    <property type="entry name" value="DUF6944"/>
</dbReference>
<reference evidence="1 2" key="1">
    <citation type="submission" date="2021-01" db="EMBL/GenBank/DDBJ databases">
        <title>FDA dAtabase for Regulatory Grade micrObial Sequences (FDA-ARGOS): Supporting development and validation of Infectious Disease Dx tests.</title>
        <authorList>
            <person name="Nelson B."/>
            <person name="Plummer A."/>
            <person name="Tallon L."/>
            <person name="Sadzewicz L."/>
            <person name="Zhao X."/>
            <person name="Boylan J."/>
            <person name="Ott S."/>
            <person name="Bowen H."/>
            <person name="Vavikolanu K."/>
            <person name="Mehta A."/>
            <person name="Aluvathingal J."/>
            <person name="Nadendla S."/>
            <person name="Myers T."/>
            <person name="Yan Y."/>
            <person name="Sichtig H."/>
        </authorList>
    </citation>
    <scope>NUCLEOTIDE SEQUENCE [LARGE SCALE GENOMIC DNA]</scope>
    <source>
        <strain evidence="1 2">FDAARGOS_1161</strain>
    </source>
</reference>
<sequence length="190" mass="19707">MDNQIKELFGSWVQAIGTFIAAVGATPSSILTAQQLNNLSLIGNGLQGIGNALIADTIEQFNLEKIGNELQAIGNSAVVSGMVLPVDDSTSQELVIKGNWLQALGGCAAIGDGFAHLDEPGEAINVISNLLQGIGNSLQAIGGIEQLRSGNEEDGEVEQVLGSWIQTVGSVLGALEVTKETYSPDTDESS</sequence>
<gene>
    <name evidence="1" type="ORF">I6J18_01175</name>
</gene>
<keyword evidence="2" id="KW-1185">Reference proteome</keyword>
<dbReference type="RefSeq" id="WP_040373398.1">
    <property type="nucleotide sequence ID" value="NZ_CP068053.1"/>
</dbReference>
<evidence type="ECO:0000313" key="2">
    <source>
        <dbReference type="Proteomes" id="UP000595254"/>
    </source>
</evidence>
<accession>A0A974NMY2</accession>
<proteinExistence type="predicted"/>